<dbReference type="AlphaFoldDB" id="A0A1I3LU64"/>
<dbReference type="Proteomes" id="UP000199111">
    <property type="component" value="Unassembled WGS sequence"/>
</dbReference>
<proteinExistence type="predicted"/>
<sequence>MSDLPKRNGWTVTEWAGDPSSYATQRLPNRARRDTALRHLMLVMAALAICAAGAADARRLTGTQAPPAHRPDQPPPADLGMIPLTIAELKRLFNI</sequence>
<evidence type="ECO:0000256" key="1">
    <source>
        <dbReference type="SAM" id="MobiDB-lite"/>
    </source>
</evidence>
<name>A0A1I3LU64_9ACTN</name>
<keyword evidence="2" id="KW-1133">Transmembrane helix</keyword>
<accession>A0A1I3LU64</accession>
<protein>
    <submittedName>
        <fullName evidence="3">Uncharacterized protein</fullName>
    </submittedName>
</protein>
<evidence type="ECO:0000313" key="3">
    <source>
        <dbReference type="EMBL" id="SFI88080.1"/>
    </source>
</evidence>
<keyword evidence="2" id="KW-0812">Transmembrane</keyword>
<evidence type="ECO:0000256" key="2">
    <source>
        <dbReference type="SAM" id="Phobius"/>
    </source>
</evidence>
<dbReference type="EMBL" id="FOQY01000005">
    <property type="protein sequence ID" value="SFI88080.1"/>
    <property type="molecule type" value="Genomic_DNA"/>
</dbReference>
<evidence type="ECO:0000313" key="4">
    <source>
        <dbReference type="Proteomes" id="UP000199111"/>
    </source>
</evidence>
<organism evidence="3 4">
    <name type="scientific">Streptosporangium canum</name>
    <dbReference type="NCBI Taxonomy" id="324952"/>
    <lineage>
        <taxon>Bacteria</taxon>
        <taxon>Bacillati</taxon>
        <taxon>Actinomycetota</taxon>
        <taxon>Actinomycetes</taxon>
        <taxon>Streptosporangiales</taxon>
        <taxon>Streptosporangiaceae</taxon>
        <taxon>Streptosporangium</taxon>
    </lineage>
</organism>
<keyword evidence="4" id="KW-1185">Reference proteome</keyword>
<keyword evidence="2" id="KW-0472">Membrane</keyword>
<feature type="region of interest" description="Disordered" evidence="1">
    <location>
        <begin position="61"/>
        <end position="80"/>
    </location>
</feature>
<reference evidence="4" key="1">
    <citation type="submission" date="2016-10" db="EMBL/GenBank/DDBJ databases">
        <authorList>
            <person name="Varghese N."/>
            <person name="Submissions S."/>
        </authorList>
    </citation>
    <scope>NUCLEOTIDE SEQUENCE [LARGE SCALE GENOMIC DNA]</scope>
    <source>
        <strain evidence="4">CGMCC 4.2126</strain>
    </source>
</reference>
<gene>
    <name evidence="3" type="ORF">SAMN05216275_105261</name>
</gene>
<feature type="transmembrane region" description="Helical" evidence="2">
    <location>
        <begin position="36"/>
        <end position="55"/>
    </location>
</feature>